<accession>A0A914VE84</accession>
<organism evidence="1 2">
    <name type="scientific">Plectus sambesii</name>
    <dbReference type="NCBI Taxonomy" id="2011161"/>
    <lineage>
        <taxon>Eukaryota</taxon>
        <taxon>Metazoa</taxon>
        <taxon>Ecdysozoa</taxon>
        <taxon>Nematoda</taxon>
        <taxon>Chromadorea</taxon>
        <taxon>Plectida</taxon>
        <taxon>Plectina</taxon>
        <taxon>Plectoidea</taxon>
        <taxon>Plectidae</taxon>
        <taxon>Plectus</taxon>
    </lineage>
</organism>
<dbReference type="WBParaSite" id="PSAMB.scaffold1888size26938.g15479.t1">
    <property type="protein sequence ID" value="PSAMB.scaffold1888size26938.g15479.t1"/>
    <property type="gene ID" value="PSAMB.scaffold1888size26938.g15479"/>
</dbReference>
<proteinExistence type="predicted"/>
<reference evidence="2" key="1">
    <citation type="submission" date="2022-11" db="UniProtKB">
        <authorList>
            <consortium name="WormBaseParasite"/>
        </authorList>
    </citation>
    <scope>IDENTIFICATION</scope>
</reference>
<dbReference type="AlphaFoldDB" id="A0A914VE84"/>
<sequence>MSEEGMTRPKPFIRWFHPAVVVYAAQRANPSNRPYISEAFTAAAHQSSSASGSALTNERIHTSLCCCRSSDARRDAPPRGQRMVSESKPGGLILAGACRISRDRADSTIPNIK</sequence>
<protein>
    <submittedName>
        <fullName evidence="2">Uncharacterized protein</fullName>
    </submittedName>
</protein>
<dbReference type="Proteomes" id="UP000887566">
    <property type="component" value="Unplaced"/>
</dbReference>
<evidence type="ECO:0000313" key="2">
    <source>
        <dbReference type="WBParaSite" id="PSAMB.scaffold1888size26938.g15479.t1"/>
    </source>
</evidence>
<name>A0A914VE84_9BILA</name>
<keyword evidence="1" id="KW-1185">Reference proteome</keyword>
<evidence type="ECO:0000313" key="1">
    <source>
        <dbReference type="Proteomes" id="UP000887566"/>
    </source>
</evidence>